<evidence type="ECO:0000313" key="1">
    <source>
        <dbReference type="EMBL" id="VDP21037.1"/>
    </source>
</evidence>
<dbReference type="Proteomes" id="UP000277204">
    <property type="component" value="Unassembled WGS sequence"/>
</dbReference>
<accession>A0A3P8B1K9</accession>
<proteinExistence type="predicted"/>
<name>A0A3P8B1K9_9TREM</name>
<organism evidence="1 2">
    <name type="scientific">Schistosoma margrebowiei</name>
    <dbReference type="NCBI Taxonomy" id="48269"/>
    <lineage>
        <taxon>Eukaryota</taxon>
        <taxon>Metazoa</taxon>
        <taxon>Spiralia</taxon>
        <taxon>Lophotrochozoa</taxon>
        <taxon>Platyhelminthes</taxon>
        <taxon>Trematoda</taxon>
        <taxon>Digenea</taxon>
        <taxon>Strigeidida</taxon>
        <taxon>Schistosomatoidea</taxon>
        <taxon>Schistosomatidae</taxon>
        <taxon>Schistosoma</taxon>
    </lineage>
</organism>
<dbReference type="EMBL" id="UZAI01017145">
    <property type="protein sequence ID" value="VDP21037.1"/>
    <property type="molecule type" value="Genomic_DNA"/>
</dbReference>
<gene>
    <name evidence="1" type="ORF">SMRZ_LOCUS16450</name>
</gene>
<reference evidence="1 2" key="1">
    <citation type="submission" date="2018-11" db="EMBL/GenBank/DDBJ databases">
        <authorList>
            <consortium name="Pathogen Informatics"/>
        </authorList>
    </citation>
    <scope>NUCLEOTIDE SEQUENCE [LARGE SCALE GENOMIC DNA]</scope>
    <source>
        <strain evidence="1 2">Zambia</strain>
    </source>
</reference>
<keyword evidence="2" id="KW-1185">Reference proteome</keyword>
<evidence type="ECO:0000313" key="2">
    <source>
        <dbReference type="Proteomes" id="UP000277204"/>
    </source>
</evidence>
<dbReference type="AlphaFoldDB" id="A0A3P8B1K9"/>
<sequence>METLDLGFVLLGTRQQAVPVILRDLMLPEGFDLVSPSFTVRDVTRVYCLLRPTIILSQHSAWNVESP</sequence>
<protein>
    <submittedName>
        <fullName evidence="1">Uncharacterized protein</fullName>
    </submittedName>
</protein>